<protein>
    <recommendedName>
        <fullName evidence="3">Reverse transcriptase domain-containing protein</fullName>
    </recommendedName>
</protein>
<accession>A0A3M0JU00</accession>
<sequence length="202" mass="21769">MCLHISGWKWHMPSSRTDTYAVAGYYGSSQCLLSLGGLKNGPGNLQGSVLGPVLFNIFIDDMDQGIESFMSKSADDTKLGACVNLLEGTRALQRPGMVGWMGRVQLGTVWLDSAQEEKDLGVLVTAAEHEPGCAQVAKKANGILAWIRNGELLKLVAQGMATSCEASQNFLGYATCRLLARFLHKAYVVQRTLSKPSTSKGN</sequence>
<name>A0A3M0JU00_HIRRU</name>
<comment type="caution">
    <text evidence="1">The sequence shown here is derived from an EMBL/GenBank/DDBJ whole genome shotgun (WGS) entry which is preliminary data.</text>
</comment>
<evidence type="ECO:0000313" key="1">
    <source>
        <dbReference type="EMBL" id="RMC04523.1"/>
    </source>
</evidence>
<evidence type="ECO:0000313" key="2">
    <source>
        <dbReference type="Proteomes" id="UP000269221"/>
    </source>
</evidence>
<dbReference type="EMBL" id="QRBI01000125">
    <property type="protein sequence ID" value="RMC04523.1"/>
    <property type="molecule type" value="Genomic_DNA"/>
</dbReference>
<dbReference type="Proteomes" id="UP000269221">
    <property type="component" value="Unassembled WGS sequence"/>
</dbReference>
<dbReference type="AlphaFoldDB" id="A0A3M0JU00"/>
<organism evidence="1 2">
    <name type="scientific">Hirundo rustica rustica</name>
    <dbReference type="NCBI Taxonomy" id="333673"/>
    <lineage>
        <taxon>Eukaryota</taxon>
        <taxon>Metazoa</taxon>
        <taxon>Chordata</taxon>
        <taxon>Craniata</taxon>
        <taxon>Vertebrata</taxon>
        <taxon>Euteleostomi</taxon>
        <taxon>Archelosauria</taxon>
        <taxon>Archosauria</taxon>
        <taxon>Dinosauria</taxon>
        <taxon>Saurischia</taxon>
        <taxon>Theropoda</taxon>
        <taxon>Coelurosauria</taxon>
        <taxon>Aves</taxon>
        <taxon>Neognathae</taxon>
        <taxon>Neoaves</taxon>
        <taxon>Telluraves</taxon>
        <taxon>Australaves</taxon>
        <taxon>Passeriformes</taxon>
        <taxon>Sylvioidea</taxon>
        <taxon>Hirundinidae</taxon>
        <taxon>Hirundo</taxon>
    </lineage>
</organism>
<dbReference type="PANTHER" id="PTHR33332">
    <property type="entry name" value="REVERSE TRANSCRIPTASE DOMAIN-CONTAINING PROTEIN"/>
    <property type="match status" value="1"/>
</dbReference>
<evidence type="ECO:0008006" key="3">
    <source>
        <dbReference type="Google" id="ProtNLM"/>
    </source>
</evidence>
<reference evidence="1 2" key="1">
    <citation type="submission" date="2018-07" db="EMBL/GenBank/DDBJ databases">
        <title>A high quality draft genome assembly of the barn swallow (H. rustica rustica).</title>
        <authorList>
            <person name="Formenti G."/>
            <person name="Chiara M."/>
            <person name="Poveda L."/>
            <person name="Francoijs K.-J."/>
            <person name="Bonisoli-Alquati A."/>
            <person name="Canova L."/>
            <person name="Gianfranceschi L."/>
            <person name="Horner D.S."/>
            <person name="Saino N."/>
        </authorList>
    </citation>
    <scope>NUCLEOTIDE SEQUENCE [LARGE SCALE GENOMIC DNA]</scope>
    <source>
        <strain evidence="1">Chelidonia</strain>
        <tissue evidence="1">Blood</tissue>
    </source>
</reference>
<gene>
    <name evidence="1" type="ORF">DUI87_18969</name>
</gene>
<proteinExistence type="predicted"/>
<dbReference type="STRING" id="333673.A0A3M0JU00"/>
<keyword evidence="2" id="KW-1185">Reference proteome</keyword>